<accession>A0A5A8ELK4</accession>
<evidence type="ECO:0000256" key="1">
    <source>
        <dbReference type="SAM" id="MobiDB-lite"/>
    </source>
</evidence>
<dbReference type="PROSITE" id="PS50235">
    <property type="entry name" value="USP_3"/>
    <property type="match status" value="1"/>
</dbReference>
<feature type="region of interest" description="Disordered" evidence="1">
    <location>
        <begin position="1262"/>
        <end position="1307"/>
    </location>
</feature>
<feature type="compositionally biased region" description="Low complexity" evidence="1">
    <location>
        <begin position="1262"/>
        <end position="1288"/>
    </location>
</feature>
<dbReference type="Gene3D" id="3.90.70.10">
    <property type="entry name" value="Cysteine proteinases"/>
    <property type="match status" value="1"/>
</dbReference>
<feature type="compositionally biased region" description="Low complexity" evidence="1">
    <location>
        <begin position="459"/>
        <end position="473"/>
    </location>
</feature>
<evidence type="ECO:0000313" key="4">
    <source>
        <dbReference type="Proteomes" id="UP000322899"/>
    </source>
</evidence>
<reference evidence="3 4" key="1">
    <citation type="submission" date="2019-07" db="EMBL/GenBank/DDBJ databases">
        <title>Genomes of Cafeteria roenbergensis.</title>
        <authorList>
            <person name="Fischer M.G."/>
            <person name="Hackl T."/>
            <person name="Roman M."/>
        </authorList>
    </citation>
    <scope>NUCLEOTIDE SEQUENCE [LARGE SCALE GENOMIC DNA]</scope>
    <source>
        <strain evidence="3 4">E4-10P</strain>
    </source>
</reference>
<evidence type="ECO:0000313" key="3">
    <source>
        <dbReference type="EMBL" id="KAA0178362.1"/>
    </source>
</evidence>
<dbReference type="InterPro" id="IPR050164">
    <property type="entry name" value="Peptidase_C19"/>
</dbReference>
<feature type="region of interest" description="Disordered" evidence="1">
    <location>
        <begin position="1417"/>
        <end position="1441"/>
    </location>
</feature>
<dbReference type="OrthoDB" id="289038at2759"/>
<feature type="region of interest" description="Disordered" evidence="1">
    <location>
        <begin position="1483"/>
        <end position="1528"/>
    </location>
</feature>
<dbReference type="InterPro" id="IPR028889">
    <property type="entry name" value="USP"/>
</dbReference>
<feature type="region of interest" description="Disordered" evidence="1">
    <location>
        <begin position="3845"/>
        <end position="3876"/>
    </location>
</feature>
<feature type="compositionally biased region" description="Low complexity" evidence="1">
    <location>
        <begin position="3231"/>
        <end position="3241"/>
    </location>
</feature>
<feature type="compositionally biased region" description="Low complexity" evidence="1">
    <location>
        <begin position="1427"/>
        <end position="1438"/>
    </location>
</feature>
<name>A0A5A8ELK4_CAFRO</name>
<dbReference type="GO" id="GO:0016579">
    <property type="term" value="P:protein deubiquitination"/>
    <property type="evidence" value="ECO:0007669"/>
    <property type="project" value="InterPro"/>
</dbReference>
<feature type="region of interest" description="Disordered" evidence="1">
    <location>
        <begin position="451"/>
        <end position="473"/>
    </location>
</feature>
<dbReference type="InterPro" id="IPR038765">
    <property type="entry name" value="Papain-like_cys_pep_sf"/>
</dbReference>
<dbReference type="SUPFAM" id="SSF54001">
    <property type="entry name" value="Cysteine proteinases"/>
    <property type="match status" value="1"/>
</dbReference>
<dbReference type="PROSITE" id="PS00972">
    <property type="entry name" value="USP_1"/>
    <property type="match status" value="1"/>
</dbReference>
<feature type="compositionally biased region" description="Low complexity" evidence="1">
    <location>
        <begin position="2509"/>
        <end position="2519"/>
    </location>
</feature>
<feature type="region of interest" description="Disordered" evidence="1">
    <location>
        <begin position="1801"/>
        <end position="1820"/>
    </location>
</feature>
<dbReference type="Proteomes" id="UP000322899">
    <property type="component" value="Unassembled WGS sequence"/>
</dbReference>
<feature type="compositionally biased region" description="Low complexity" evidence="1">
    <location>
        <begin position="2528"/>
        <end position="2537"/>
    </location>
</feature>
<sequence>MSSTWLPLADAEVMQMIASDNFQAAARSLDSVQNLGGPLVEMLADGAAVFLDGLWAQTRVQLQQQMRIDIAMAPTWSYDRVTVANAAGAVRLLLRKAAFDAAHMPSNKDCSQLLRLLRSACFDMPQAKAGLLMASDNALMAGVAGLRFVEDARRNFHDWLCLRPHTAANGHSGSAAASATGAAAAAATGTAAAGAVSAVRGEAGEPSAPGPPLLESLARLVREAPSEHLERRLTQMLPIASRLAILAFFSNYTDSQRDLLATVSAEDAVDNGSAAIPPAAQALGEPHAQLVKAADQVIEAGFARSRSATDAEITAMPEEALRACFARVEAMSRITRGEPATAARIWRIRAVMSGRTIACPAMRMRFHAVSQLVDMTNSATAGNKVWLSSRRLVAILREEGVLRYILTSGSLNEVILERLRPLFAWCASLGAFSGDDVRLLFRLGLRSTHEHTAREPSAEESIASGEAAGSAAPPQGLAARWTREAAVLPPVSLVHDSRWHAVVEAALLALERGVASLLEADALREHGLALRAFLADTTHSLLLAAHDLAPAGALTPLVGQPSKAALESRQALLVRSAPLFSTVPSTGLDPDEMCCLSEPNDELELALRDPAYPSLPCAADLCASQVHRLSRPARTTLVSSTAYRPESAGGDEYLAAVSCPFVHAVLCLLVDAHGGDCDADKASLGAAVSSLLALVGVTIKTDGEDSTGKPTRSAAALLEPLDADAWWFDDAVSSPVEAEAAVFIASRLALEACQELFADAPVPHFLTMLTLLRESQHRAPAQADLCELKEGLREELASFMAWFREHGATCSLSAFAALVSVWLLHGTLTGEPPVAARPGLQFEPPSRQLTIPLVSVPRPDALDPLLGVVLGGLPDSSALALETILALAARSHRGSERRRIRGLLTASALSLLAAPPIHGTRQDGAAAEAQSRAVVMLSRLLDMDQMLLLGPVTRRQGTQPLLVSARSQRCAWVEPRHWAAASSRTRALTVQAHMTPASDGSQPDPRFQLLHPPQVHGAAAVATGNPIRECIFDADRVSALPFVIARAAGLPVKVAAQALVAASRFTASVNKPEALVPLPAEAPVYDTTARSVSQPVSSVHVIFPAPSDVLAQEDPSADGLAPQLEQLGVASLVSSGDASVVARQRWPTMEVFAKFVAPFSVVVGDEVVVQPLSARCLSAAGAVEMWSVGSELAHCSPAVELLLAVADGTPSTDSFGFLQQHAWHVAARRLPTCWGALQAAAAMGPADWERLFHAGPRPRIGASSSAAAPASPPSAAAAAAAAGATSPSDEPASEDNSPPPHARASPKCWSAGGAWGPLRVAYLLGACAQLARPSMVWPSWPAAQTPEQWRRAFVENGGLSACVRFVAADEQPSLETESAAGLLTAGVCAWRAAELRAAVLNLINAVLAVPRSVGSDAATSLSGDQEASPASAGAPSARDAGRAWLGSNPRLAQQLAAKLVDDFGSISSAPSLLRGLELAEERLQAPSGTASESPTAAAAPPGGHVPRRAKRPRSGEGEDSPVDSAAAAGGCSLNPAAARRASLAVELGRAHRSVLAASMPLLAECTTAPGSGASSSPGASSAVSLSPATVRRVVRSLAVQLDADAPPKDRAPVMAGQDLAFDRQFAPCALADDSAAVHALSRLGTDLLSSCSAAGADSLLRAAVSGVMLSAESTMRGRCPDSAAVAELASQVSPATAASKLQVAQCVQAIMARSPELAVLVSRECGAALLDSAASLKRAGAEPWLPSAELLALASAALNAAEATSGDGAALRDLLNGAGSLALAICGPARRLWVEGGEPCAHGTEAPGGEGGGTASSSSEDMSELVLLGSRKSGALAAVDEGTLAQVLSAALQLASHAAAHLEGAIDDSFAAGLVGSVMTRLVCPAAHDAVTEDGRLVWPTTAAAQQAEDVAVTLVAHRHLGAAASELVSVFTSSTASCHKVCLKVVEATLSQLLDETPWAPLPARMMAGSPVEALSPGPSSGEPGPAQAGIHAEALRAAAVAAEARDPPYGCPPADPCFPAGGVLRSGSSAPAGGAQPFVGLVNQGGTCYMNSLLQQLFMIPRLRHAVLRSTPPPDRATPAELYPTSKWAGQLDALRRQFQRVIASLCALSSQSLQTLPFVRACVNDPPGFMPLESNILDQNDANEFFSVLVDRLGEALPRPSPHLEDMVGDSPEPVPLLLSSGTGERVGAAPDLVTSIVGGAFVHQIISTDPAAPFYSERREPFVCLSVDVKDSTDLASCLRSFVADDLLTGDNAFRADDYDSKIDVRKRCVLSELPDVLVVHLKRFDLDFTTFERVKLNNTVSFPDELDLWPFTLAGAPGSTDVVDQIRGLREHIASSLATQEAAQSAAGAGAAASAAAAAPSTARPHDVVALRARLAEVDELARRLATSASTTSREHCKYRLSGVLIHIGTATAGHYFSFVRERQCDVLARLRGMPRGSSVLPAPSSDDGEGSDVVEAGEWLLFNDESVERVSMGDAQRASQWFGSARSTQSAFMLFYDRQASATAPAGPSASKPDVAGQHAQASSSSSSSSSSAASAALLSRSMVRGSSKQLGLHTPSNAALRRAARVAAAVATSLQGDPTALRPSVRRELEQALLARGGTLSGSVGHCQLARGILSVGSIPRRISATARLVVSRLQGTAMSGVQRLLDGGAPSRWRAATGMLARVARALNAVACAAGVTLRPPTEWFLLSPQPSVETEAPATPASPALDSRAAAPRLAGGLLPKASAVRERLGLGGSSGAAGSSGSGACESSADLLDVPLGGSASSSASSDRLRSGYSATVALSEIAELAVAVLADAMGGRNDSICLGAGIATALFQGGPVAAAAGLRHRLPELVVAIHFANAPNVPTELDRFCHGGLLFFNETQKPQVVDPISGGDSAAVGEGALGLSDVLPSLPISVAAEFGGVATRTPASALRFFNPLPVPLEQAALRPADSPIMRDVLQRTVALAIRAGRVHDSAVCVDGDGALRDEAQRSFDAAMRMDPPFPAWRPADSWAGIDIDELPVPAGVGAALVPCYCPVESGAVMGLIGPPQAACPADLAADALGAGLGRLATPAGAGFGWGDEWRQFIPNGSSARGAACGPALAPHTGAFNEVVLHSGLVDHLLFEFASECEAVDPSGFCNPRVTAMAHAAWSNPWMSAALVTMCVRAHQAKQPPEWIELLAQPLLGVLIGNADLAADGLQSWRLHHAFSSGAALEGLGLSSAGRALAGLAPLLEHERGEARGGAASPAMAADSDGEGKAGGNATQATAAAMEALVGIACLSTSAAHAATGERSPESLLAQAASECAGATLDPAADSARVQSLLALAAAVDVADATREARFFRVASDRPPLGPRPVREMVGSQGPEPVIVLDARAVSRAHQLRLSVAGWPLRSHPLASTLASLRGAMAIARLPHLVPALAFTSWAVRSALRAAKRHDTQPDPEAVARLGAGFPSPRSLGLPSGRRCCAGGSASEGDSGPSRHTLPFGCGGTSSVVGHAINAVAGMPVSAESSVPPGAGSIASAVIRAMGIDIRTGTRPSEADPPAVPRLGPGGPSGSFASLRVLQAMGLALCSDDDAVAPAVSHAVMEFVADAVGGRRLPAEQRSPEARLGAWTGPDAVLRAFSEARLLAEALAGAEAAGGEAAAASNDVLAALGQVAATTAGAAPLPLKMAPRDGYKAIGRANAPRQLGPFAKNPPTVESARARVAALGAWLVAGTAAGPARAGHAARPGALSDAPADGSARRVPTLASKPLLFAPSTQAVKALQAHEACSGGDSGGGAPSIDAAGWEQLLSHLKRSPPAAEGLPSARYWELLAEAAGWGSSNASCSRPAAVAAEVLTAGPIDALAAAIDAESTVDQMQGLPQDAFEAESESDAQSDASGEYDAAHN</sequence>
<dbReference type="Pfam" id="PF00443">
    <property type="entry name" value="UCH"/>
    <property type="match status" value="1"/>
</dbReference>
<dbReference type="PROSITE" id="PS00973">
    <property type="entry name" value="USP_2"/>
    <property type="match status" value="1"/>
</dbReference>
<protein>
    <recommendedName>
        <fullName evidence="2">USP domain-containing protein</fullName>
    </recommendedName>
</protein>
<feature type="region of interest" description="Disordered" evidence="1">
    <location>
        <begin position="2509"/>
        <end position="2537"/>
    </location>
</feature>
<dbReference type="InterPro" id="IPR018200">
    <property type="entry name" value="USP_CS"/>
</dbReference>
<feature type="compositionally biased region" description="Low complexity" evidence="1">
    <location>
        <begin position="1485"/>
        <end position="1502"/>
    </location>
</feature>
<gene>
    <name evidence="3" type="ORF">FNF27_00212</name>
</gene>
<dbReference type="GO" id="GO:0005829">
    <property type="term" value="C:cytosol"/>
    <property type="evidence" value="ECO:0007669"/>
    <property type="project" value="TreeGrafter"/>
</dbReference>
<dbReference type="InterPro" id="IPR001394">
    <property type="entry name" value="Peptidase_C19_UCH"/>
</dbReference>
<evidence type="ECO:0000259" key="2">
    <source>
        <dbReference type="PROSITE" id="PS50235"/>
    </source>
</evidence>
<feature type="region of interest" description="Disordered" evidence="1">
    <location>
        <begin position="3227"/>
        <end position="3251"/>
    </location>
</feature>
<comment type="caution">
    <text evidence="3">The sequence shown here is derived from an EMBL/GenBank/DDBJ whole genome shotgun (WGS) entry which is preliminary data.</text>
</comment>
<dbReference type="EMBL" id="VLTO01000001">
    <property type="protein sequence ID" value="KAA0178362.1"/>
    <property type="molecule type" value="Genomic_DNA"/>
</dbReference>
<proteinExistence type="predicted"/>
<dbReference type="PANTHER" id="PTHR24006">
    <property type="entry name" value="UBIQUITIN CARBOXYL-TERMINAL HYDROLASE"/>
    <property type="match status" value="1"/>
</dbReference>
<dbReference type="GO" id="GO:0004843">
    <property type="term" value="F:cysteine-type deubiquitinase activity"/>
    <property type="evidence" value="ECO:0007669"/>
    <property type="project" value="InterPro"/>
</dbReference>
<organism evidence="3 4">
    <name type="scientific">Cafeteria roenbergensis</name>
    <name type="common">Marine flagellate</name>
    <dbReference type="NCBI Taxonomy" id="33653"/>
    <lineage>
        <taxon>Eukaryota</taxon>
        <taxon>Sar</taxon>
        <taxon>Stramenopiles</taxon>
        <taxon>Bigyra</taxon>
        <taxon>Opalozoa</taxon>
        <taxon>Bicosoecida</taxon>
        <taxon>Cafeteriaceae</taxon>
        <taxon>Cafeteria</taxon>
    </lineage>
</organism>
<feature type="domain" description="USP" evidence="2">
    <location>
        <begin position="2041"/>
        <end position="2505"/>
    </location>
</feature>
<feature type="region of interest" description="Disordered" evidence="1">
    <location>
        <begin position="3422"/>
        <end position="3445"/>
    </location>
</feature>
<feature type="region of interest" description="Disordered" evidence="1">
    <location>
        <begin position="3712"/>
        <end position="3731"/>
    </location>
</feature>
<dbReference type="GO" id="GO:0005634">
    <property type="term" value="C:nucleus"/>
    <property type="evidence" value="ECO:0007669"/>
    <property type="project" value="TreeGrafter"/>
</dbReference>